<protein>
    <submittedName>
        <fullName evidence="2">Uncharacterized protein</fullName>
    </submittedName>
</protein>
<keyword evidence="3" id="KW-1185">Reference proteome</keyword>
<feature type="region of interest" description="Disordered" evidence="1">
    <location>
        <begin position="1"/>
        <end position="73"/>
    </location>
</feature>
<accession>A0A0E0A5L5</accession>
<dbReference type="AlphaFoldDB" id="A0A0E0A5L5"/>
<feature type="compositionally biased region" description="Low complexity" evidence="1">
    <location>
        <begin position="28"/>
        <end position="51"/>
    </location>
</feature>
<feature type="compositionally biased region" description="Low complexity" evidence="1">
    <location>
        <begin position="1"/>
        <end position="15"/>
    </location>
</feature>
<dbReference type="HOGENOM" id="CLU_777024_0_0_1"/>
<name>A0A0E0A5L5_9ORYZ</name>
<reference evidence="2" key="2">
    <citation type="submission" date="2018-05" db="EMBL/GenBank/DDBJ databases">
        <title>OgluRS3 (Oryza glumaepatula Reference Sequence Version 3).</title>
        <authorList>
            <person name="Zhang J."/>
            <person name="Kudrna D."/>
            <person name="Lee S."/>
            <person name="Talag J."/>
            <person name="Welchert J."/>
            <person name="Wing R.A."/>
        </authorList>
    </citation>
    <scope>NUCLEOTIDE SEQUENCE [LARGE SCALE GENOMIC DNA]</scope>
</reference>
<feature type="region of interest" description="Disordered" evidence="1">
    <location>
        <begin position="144"/>
        <end position="166"/>
    </location>
</feature>
<dbReference type="Proteomes" id="UP000026961">
    <property type="component" value="Chromosome 6"/>
</dbReference>
<sequence>MPRSASPTTGAASSSKLRARPTITDENASPSCSTTRAPPRPPAAASSSSSSKLRGCTPRIEKMASSSRSTPPRRLDPELVQFLYLNCEKDQLVIYLDDFLDDLDDRACHAIRRSAMLHLPRSIESIGFESRGSHQRRAEIVRQLARDSRSAAPQPAGDLTSVPQPLEANSAEGSAEIVRQLAGNSSFAAPMTVPDLTFNSSHQVMPTADGSERETFQQGGKITWSSIPTKKPKNRLPVSNAAENENNKYPTTGTVKQEAAVRVSAAGEVLGEHPSIGLDAAENGVLDAEQKRYDIQSALHQMEGKINLLEQRFRDPDLDKEAKKSLIQQIRLPGQSWQTPRRSCVTLKSRTPASRSS</sequence>
<evidence type="ECO:0000256" key="1">
    <source>
        <dbReference type="SAM" id="MobiDB-lite"/>
    </source>
</evidence>
<reference evidence="2" key="1">
    <citation type="submission" date="2015-04" db="UniProtKB">
        <authorList>
            <consortium name="EnsemblPlants"/>
        </authorList>
    </citation>
    <scope>IDENTIFICATION</scope>
</reference>
<proteinExistence type="predicted"/>
<feature type="region of interest" description="Disordered" evidence="1">
    <location>
        <begin position="335"/>
        <end position="357"/>
    </location>
</feature>
<evidence type="ECO:0000313" key="3">
    <source>
        <dbReference type="Proteomes" id="UP000026961"/>
    </source>
</evidence>
<organism evidence="2">
    <name type="scientific">Oryza glumipatula</name>
    <dbReference type="NCBI Taxonomy" id="40148"/>
    <lineage>
        <taxon>Eukaryota</taxon>
        <taxon>Viridiplantae</taxon>
        <taxon>Streptophyta</taxon>
        <taxon>Embryophyta</taxon>
        <taxon>Tracheophyta</taxon>
        <taxon>Spermatophyta</taxon>
        <taxon>Magnoliopsida</taxon>
        <taxon>Liliopsida</taxon>
        <taxon>Poales</taxon>
        <taxon>Poaceae</taxon>
        <taxon>BOP clade</taxon>
        <taxon>Oryzoideae</taxon>
        <taxon>Oryzeae</taxon>
        <taxon>Oryzinae</taxon>
        <taxon>Oryza</taxon>
    </lineage>
</organism>
<evidence type="ECO:0000313" key="2">
    <source>
        <dbReference type="EnsemblPlants" id="OGLUM06G04680.1"/>
    </source>
</evidence>
<dbReference type="Gramene" id="OGLUM06G04680.1">
    <property type="protein sequence ID" value="OGLUM06G04680.1"/>
    <property type="gene ID" value="OGLUM06G04680"/>
</dbReference>
<dbReference type="EnsemblPlants" id="OGLUM06G04680.1">
    <property type="protein sequence ID" value="OGLUM06G04680.1"/>
    <property type="gene ID" value="OGLUM06G04680"/>
</dbReference>